<proteinExistence type="predicted"/>
<dbReference type="WBParaSite" id="PSU_v2.g10780.t1">
    <property type="protein sequence ID" value="PSU_v2.g10780.t1"/>
    <property type="gene ID" value="PSU_v2.g10780"/>
</dbReference>
<evidence type="ECO:0000313" key="3">
    <source>
        <dbReference type="WBParaSite" id="PSU_v2.g10780.t1"/>
    </source>
</evidence>
<keyword evidence="2" id="KW-1185">Reference proteome</keyword>
<feature type="signal peptide" evidence="1">
    <location>
        <begin position="1"/>
        <end position="20"/>
    </location>
</feature>
<dbReference type="AlphaFoldDB" id="A0A914XU53"/>
<reference evidence="3" key="1">
    <citation type="submission" date="2022-11" db="UniProtKB">
        <authorList>
            <consortium name="WormBaseParasite"/>
        </authorList>
    </citation>
    <scope>IDENTIFICATION</scope>
</reference>
<evidence type="ECO:0000256" key="1">
    <source>
        <dbReference type="SAM" id="SignalP"/>
    </source>
</evidence>
<organism evidence="2 3">
    <name type="scientific">Panagrolaimus superbus</name>
    <dbReference type="NCBI Taxonomy" id="310955"/>
    <lineage>
        <taxon>Eukaryota</taxon>
        <taxon>Metazoa</taxon>
        <taxon>Ecdysozoa</taxon>
        <taxon>Nematoda</taxon>
        <taxon>Chromadorea</taxon>
        <taxon>Rhabditida</taxon>
        <taxon>Tylenchina</taxon>
        <taxon>Panagrolaimomorpha</taxon>
        <taxon>Panagrolaimoidea</taxon>
        <taxon>Panagrolaimidae</taxon>
        <taxon>Panagrolaimus</taxon>
    </lineage>
</organism>
<feature type="chain" id="PRO_5036908348" evidence="1">
    <location>
        <begin position="21"/>
        <end position="136"/>
    </location>
</feature>
<evidence type="ECO:0000313" key="2">
    <source>
        <dbReference type="Proteomes" id="UP000887577"/>
    </source>
</evidence>
<dbReference type="Proteomes" id="UP000887577">
    <property type="component" value="Unplaced"/>
</dbReference>
<keyword evidence="1" id="KW-0732">Signal</keyword>
<protein>
    <submittedName>
        <fullName evidence="3">Uncharacterized protein</fullName>
    </submittedName>
</protein>
<sequence length="136" mass="15376">MPYKIIFSILLILNCCYCSANPDINPAVSPTPPIPASKLTSYPIIVSDLQASDLFDAYFPVFLTIDQIKVEFSRAEWTKSIIFDKLAAALHKKIVEKFCVNFVDEATIEFTKDERSVSVLLLRAIKEDNHLIAYQC</sequence>
<name>A0A914XU53_9BILA</name>
<accession>A0A914XU53</accession>